<evidence type="ECO:0000256" key="1">
    <source>
        <dbReference type="SAM" id="MobiDB-lite"/>
    </source>
</evidence>
<proteinExistence type="predicted"/>
<dbReference type="Proteomes" id="UP000754495">
    <property type="component" value="Unassembled WGS sequence"/>
</dbReference>
<dbReference type="Gene3D" id="1.10.10.10">
    <property type="entry name" value="Winged helix-like DNA-binding domain superfamily/Winged helix DNA-binding domain"/>
    <property type="match status" value="1"/>
</dbReference>
<dbReference type="InterPro" id="IPR036390">
    <property type="entry name" value="WH_DNA-bd_sf"/>
</dbReference>
<name>A0ABX0T2I7_9PSEU</name>
<organism evidence="2 3">
    <name type="scientific">Amycolatopsis viridis</name>
    <dbReference type="NCBI Taxonomy" id="185678"/>
    <lineage>
        <taxon>Bacteria</taxon>
        <taxon>Bacillati</taxon>
        <taxon>Actinomycetota</taxon>
        <taxon>Actinomycetes</taxon>
        <taxon>Pseudonocardiales</taxon>
        <taxon>Pseudonocardiaceae</taxon>
        <taxon>Amycolatopsis</taxon>
    </lineage>
</organism>
<evidence type="ECO:0000313" key="2">
    <source>
        <dbReference type="EMBL" id="NIH82124.1"/>
    </source>
</evidence>
<gene>
    <name evidence="2" type="ORF">FHX46_004654</name>
</gene>
<feature type="region of interest" description="Disordered" evidence="1">
    <location>
        <begin position="125"/>
        <end position="145"/>
    </location>
</feature>
<sequence length="145" mass="16194">MVVQQLVKAGFIAAQETRREGLRPERTTYALTPEGRAELRDWLRELVEEPRHEHPHFVVALSLIGALPPDDVVTLLHNRNRHLGEQRAEITELIESAKGCSNCHMNFSGLANRIATAISRSRRTRATGPAALDLRPRVPPVADPL</sequence>
<evidence type="ECO:0000313" key="3">
    <source>
        <dbReference type="Proteomes" id="UP000754495"/>
    </source>
</evidence>
<protein>
    <submittedName>
        <fullName evidence="2">DNA-binding PadR family transcriptional regulator</fullName>
    </submittedName>
</protein>
<accession>A0ABX0T2I7</accession>
<dbReference type="GO" id="GO:0003677">
    <property type="term" value="F:DNA binding"/>
    <property type="evidence" value="ECO:0007669"/>
    <property type="project" value="UniProtKB-KW"/>
</dbReference>
<dbReference type="SUPFAM" id="SSF46785">
    <property type="entry name" value="Winged helix' DNA-binding domain"/>
    <property type="match status" value="1"/>
</dbReference>
<dbReference type="InterPro" id="IPR036388">
    <property type="entry name" value="WH-like_DNA-bd_sf"/>
</dbReference>
<reference evidence="2 3" key="1">
    <citation type="submission" date="2020-03" db="EMBL/GenBank/DDBJ databases">
        <title>Sequencing the genomes of 1000 actinobacteria strains.</title>
        <authorList>
            <person name="Klenk H.-P."/>
        </authorList>
    </citation>
    <scope>NUCLEOTIDE SEQUENCE [LARGE SCALE GENOMIC DNA]</scope>
    <source>
        <strain evidence="2 3">DSM 45668</strain>
    </source>
</reference>
<keyword evidence="2" id="KW-0238">DNA-binding</keyword>
<comment type="caution">
    <text evidence="2">The sequence shown here is derived from an EMBL/GenBank/DDBJ whole genome shotgun (WGS) entry which is preliminary data.</text>
</comment>
<dbReference type="EMBL" id="JAANOU010000001">
    <property type="protein sequence ID" value="NIH82124.1"/>
    <property type="molecule type" value="Genomic_DNA"/>
</dbReference>
<keyword evidence="3" id="KW-1185">Reference proteome</keyword>